<organism evidence="11 12">
    <name type="scientific">Aaosphaeria arxii CBS 175.79</name>
    <dbReference type="NCBI Taxonomy" id="1450172"/>
    <lineage>
        <taxon>Eukaryota</taxon>
        <taxon>Fungi</taxon>
        <taxon>Dikarya</taxon>
        <taxon>Ascomycota</taxon>
        <taxon>Pezizomycotina</taxon>
        <taxon>Dothideomycetes</taxon>
        <taxon>Pleosporomycetidae</taxon>
        <taxon>Pleosporales</taxon>
        <taxon>Pleosporales incertae sedis</taxon>
        <taxon>Aaosphaeria</taxon>
    </lineage>
</organism>
<protein>
    <recommendedName>
        <fullName evidence="13">Endonuclease/exonuclease/phosphatase domain-containing protein</fullName>
    </recommendedName>
</protein>
<dbReference type="PANTHER" id="PTHR15822:SF4">
    <property type="entry name" value="TYROSYL-DNA PHOSPHODIESTERASE 2"/>
    <property type="match status" value="1"/>
</dbReference>
<evidence type="ECO:0000256" key="7">
    <source>
        <dbReference type="ARBA" id="ARBA00022801"/>
    </source>
</evidence>
<evidence type="ECO:0000256" key="2">
    <source>
        <dbReference type="ARBA" id="ARBA00001946"/>
    </source>
</evidence>
<sequence>MARMLDSLVKKQLERVMIPQPLHVFSQGKWLSKTGPWPSTTTQSLKTEYLDQLHLISWNIDFQTPYPRARMASALKYIEGLVAQVPSSSAICIFFQEMREVTGNREPDIEQQANDLSQIANASWVQERFHMTDLDLSNWASHYGQVTLIDRRLSVAQVSRVELVSEFRRDALLVDIRLGEGEDVLRLCNVHLDSLTGNLRPVQWKGLAKLLQDKEGGVAGSLLAGDCNATQTRDRTEPQQNGFKDAYLELGGEEGDENGATWGFQSRSGKRFGRQRLDKVATWGVVQARGLERIGAGVCVEDEVFAKALIEDTGFPFVTDHYGLMCTVDVHGGMKSTGSLP</sequence>
<dbReference type="GO" id="GO:0070260">
    <property type="term" value="F:5'-tyrosyl-DNA phosphodiesterase activity"/>
    <property type="evidence" value="ECO:0007669"/>
    <property type="project" value="TreeGrafter"/>
</dbReference>
<evidence type="ECO:0000256" key="5">
    <source>
        <dbReference type="ARBA" id="ARBA00022723"/>
    </source>
</evidence>
<keyword evidence="10" id="KW-0539">Nucleus</keyword>
<evidence type="ECO:0008006" key="13">
    <source>
        <dbReference type="Google" id="ProtNLM"/>
    </source>
</evidence>
<keyword evidence="9" id="KW-0234">DNA repair</keyword>
<evidence type="ECO:0000256" key="1">
    <source>
        <dbReference type="ARBA" id="ARBA00001936"/>
    </source>
</evidence>
<evidence type="ECO:0000256" key="8">
    <source>
        <dbReference type="ARBA" id="ARBA00022842"/>
    </source>
</evidence>
<dbReference type="GO" id="GO:0004518">
    <property type="term" value="F:nuclease activity"/>
    <property type="evidence" value="ECO:0007669"/>
    <property type="project" value="UniProtKB-KW"/>
</dbReference>
<dbReference type="RefSeq" id="XP_033378236.1">
    <property type="nucleotide sequence ID" value="XM_033529349.1"/>
</dbReference>
<keyword evidence="7" id="KW-0378">Hydrolase</keyword>
<dbReference type="GO" id="GO:0006302">
    <property type="term" value="P:double-strand break repair"/>
    <property type="evidence" value="ECO:0007669"/>
    <property type="project" value="TreeGrafter"/>
</dbReference>
<evidence type="ECO:0000256" key="3">
    <source>
        <dbReference type="ARBA" id="ARBA00004123"/>
    </source>
</evidence>
<evidence type="ECO:0000313" key="11">
    <source>
        <dbReference type="EMBL" id="KAF2009897.1"/>
    </source>
</evidence>
<proteinExistence type="predicted"/>
<keyword evidence="4" id="KW-0540">Nuclease</keyword>
<keyword evidence="6" id="KW-0227">DNA damage</keyword>
<dbReference type="EMBL" id="ML978077">
    <property type="protein sequence ID" value="KAF2009897.1"/>
    <property type="molecule type" value="Genomic_DNA"/>
</dbReference>
<evidence type="ECO:0000313" key="12">
    <source>
        <dbReference type="Proteomes" id="UP000799778"/>
    </source>
</evidence>
<keyword evidence="8" id="KW-0460">Magnesium</keyword>
<dbReference type="GO" id="GO:0003697">
    <property type="term" value="F:single-stranded DNA binding"/>
    <property type="evidence" value="ECO:0007669"/>
    <property type="project" value="TreeGrafter"/>
</dbReference>
<keyword evidence="5" id="KW-0479">Metal-binding</keyword>
<dbReference type="SUPFAM" id="SSF56219">
    <property type="entry name" value="DNase I-like"/>
    <property type="match status" value="1"/>
</dbReference>
<evidence type="ECO:0000256" key="9">
    <source>
        <dbReference type="ARBA" id="ARBA00023204"/>
    </source>
</evidence>
<comment type="subcellular location">
    <subcellularLocation>
        <location evidence="3">Nucleus</location>
    </subcellularLocation>
</comment>
<evidence type="ECO:0000256" key="4">
    <source>
        <dbReference type="ARBA" id="ARBA00022722"/>
    </source>
</evidence>
<comment type="cofactor">
    <cofactor evidence="1">
        <name>Mn(2+)</name>
        <dbReference type="ChEBI" id="CHEBI:29035"/>
    </cofactor>
</comment>
<dbReference type="Proteomes" id="UP000799778">
    <property type="component" value="Unassembled WGS sequence"/>
</dbReference>
<name>A0A6A5XAT8_9PLEO</name>
<dbReference type="InterPro" id="IPR036691">
    <property type="entry name" value="Endo/exonu/phosph_ase_sf"/>
</dbReference>
<comment type="cofactor">
    <cofactor evidence="2">
        <name>Mg(2+)</name>
        <dbReference type="ChEBI" id="CHEBI:18420"/>
    </cofactor>
</comment>
<evidence type="ECO:0000256" key="6">
    <source>
        <dbReference type="ARBA" id="ARBA00022763"/>
    </source>
</evidence>
<keyword evidence="12" id="KW-1185">Reference proteome</keyword>
<dbReference type="OrthoDB" id="9975959at2759"/>
<dbReference type="GeneID" id="54286746"/>
<dbReference type="InterPro" id="IPR051547">
    <property type="entry name" value="TDP2-like"/>
</dbReference>
<dbReference type="GO" id="GO:0005634">
    <property type="term" value="C:nucleus"/>
    <property type="evidence" value="ECO:0007669"/>
    <property type="project" value="UniProtKB-SubCell"/>
</dbReference>
<dbReference type="GO" id="GO:0046872">
    <property type="term" value="F:metal ion binding"/>
    <property type="evidence" value="ECO:0007669"/>
    <property type="project" value="UniProtKB-KW"/>
</dbReference>
<reference evidence="11" key="1">
    <citation type="journal article" date="2020" name="Stud. Mycol.">
        <title>101 Dothideomycetes genomes: a test case for predicting lifestyles and emergence of pathogens.</title>
        <authorList>
            <person name="Haridas S."/>
            <person name="Albert R."/>
            <person name="Binder M."/>
            <person name="Bloem J."/>
            <person name="Labutti K."/>
            <person name="Salamov A."/>
            <person name="Andreopoulos B."/>
            <person name="Baker S."/>
            <person name="Barry K."/>
            <person name="Bills G."/>
            <person name="Bluhm B."/>
            <person name="Cannon C."/>
            <person name="Castanera R."/>
            <person name="Culley D."/>
            <person name="Daum C."/>
            <person name="Ezra D."/>
            <person name="Gonzalez J."/>
            <person name="Henrissat B."/>
            <person name="Kuo A."/>
            <person name="Liang C."/>
            <person name="Lipzen A."/>
            <person name="Lutzoni F."/>
            <person name="Magnuson J."/>
            <person name="Mondo S."/>
            <person name="Nolan M."/>
            <person name="Ohm R."/>
            <person name="Pangilinan J."/>
            <person name="Park H.-J."/>
            <person name="Ramirez L."/>
            <person name="Alfaro M."/>
            <person name="Sun H."/>
            <person name="Tritt A."/>
            <person name="Yoshinaga Y."/>
            <person name="Zwiers L.-H."/>
            <person name="Turgeon B."/>
            <person name="Goodwin S."/>
            <person name="Spatafora J."/>
            <person name="Crous P."/>
            <person name="Grigoriev I."/>
        </authorList>
    </citation>
    <scope>NUCLEOTIDE SEQUENCE</scope>
    <source>
        <strain evidence="11">CBS 175.79</strain>
    </source>
</reference>
<dbReference type="Gene3D" id="3.60.10.10">
    <property type="entry name" value="Endonuclease/exonuclease/phosphatase"/>
    <property type="match status" value="1"/>
</dbReference>
<dbReference type="GO" id="GO:0005737">
    <property type="term" value="C:cytoplasm"/>
    <property type="evidence" value="ECO:0007669"/>
    <property type="project" value="TreeGrafter"/>
</dbReference>
<accession>A0A6A5XAT8</accession>
<evidence type="ECO:0000256" key="10">
    <source>
        <dbReference type="ARBA" id="ARBA00023242"/>
    </source>
</evidence>
<dbReference type="PANTHER" id="PTHR15822">
    <property type="entry name" value="TRAF AND TNF RECEPTOR-ASSOCIATED PROTEIN"/>
    <property type="match status" value="1"/>
</dbReference>
<gene>
    <name evidence="11" type="ORF">BU24DRAFT_427931</name>
</gene>
<dbReference type="AlphaFoldDB" id="A0A6A5XAT8"/>